<name>A0A0P9DJT6_9CHLR</name>
<dbReference type="Proteomes" id="UP000050509">
    <property type="component" value="Unassembled WGS sequence"/>
</dbReference>
<evidence type="ECO:0000256" key="5">
    <source>
        <dbReference type="ARBA" id="ARBA00022982"/>
    </source>
</evidence>
<dbReference type="PROSITE" id="PS00198">
    <property type="entry name" value="4FE4S_FER_1"/>
    <property type="match status" value="2"/>
</dbReference>
<keyword evidence="5" id="KW-0249">Electron transport</keyword>
<keyword evidence="7" id="KW-0411">Iron-sulfur</keyword>
<keyword evidence="6" id="KW-0408">Iron</keyword>
<evidence type="ECO:0000256" key="2">
    <source>
        <dbReference type="ARBA" id="ARBA00022485"/>
    </source>
</evidence>
<dbReference type="AlphaFoldDB" id="A0A0P9DJT6"/>
<keyword evidence="4" id="KW-0677">Repeat</keyword>
<accession>A0A0P9DJT6</accession>
<reference evidence="9 10" key="1">
    <citation type="submission" date="2015-09" db="EMBL/GenBank/DDBJ databases">
        <title>Draft genome sequence of Kouleothrix aurantiaca JCM 19913.</title>
        <authorList>
            <person name="Hemp J."/>
        </authorList>
    </citation>
    <scope>NUCLEOTIDE SEQUENCE [LARGE SCALE GENOMIC DNA]</scope>
    <source>
        <strain evidence="9 10">COM-B</strain>
    </source>
</reference>
<comment type="caution">
    <text evidence="9">The sequence shown here is derived from an EMBL/GenBank/DDBJ whole genome shotgun (WGS) entry which is preliminary data.</text>
</comment>
<evidence type="ECO:0000256" key="7">
    <source>
        <dbReference type="ARBA" id="ARBA00023014"/>
    </source>
</evidence>
<dbReference type="GO" id="GO:0046872">
    <property type="term" value="F:metal ion binding"/>
    <property type="evidence" value="ECO:0007669"/>
    <property type="project" value="UniProtKB-KW"/>
</dbReference>
<dbReference type="PANTHER" id="PTHR43687:SF6">
    <property type="entry name" value="L-ASPARTATE SEMIALDEHYDE SULFURTRANSFERASE IRON-SULFUR SUBUNIT"/>
    <property type="match status" value="1"/>
</dbReference>
<proteinExistence type="predicted"/>
<keyword evidence="10" id="KW-1185">Reference proteome</keyword>
<dbReference type="InterPro" id="IPR017896">
    <property type="entry name" value="4Fe4S_Fe-S-bd"/>
</dbReference>
<dbReference type="InterPro" id="IPR017900">
    <property type="entry name" value="4Fe4S_Fe_S_CS"/>
</dbReference>
<dbReference type="PROSITE" id="PS51379">
    <property type="entry name" value="4FE4S_FER_2"/>
    <property type="match status" value="2"/>
</dbReference>
<evidence type="ECO:0000313" key="10">
    <source>
        <dbReference type="Proteomes" id="UP000050509"/>
    </source>
</evidence>
<dbReference type="Gene3D" id="3.30.70.20">
    <property type="match status" value="1"/>
</dbReference>
<protein>
    <submittedName>
        <fullName evidence="9">4Fe-4S ferredoxin</fullName>
    </submittedName>
</protein>
<keyword evidence="2" id="KW-0004">4Fe-4S</keyword>
<evidence type="ECO:0000256" key="1">
    <source>
        <dbReference type="ARBA" id="ARBA00022448"/>
    </source>
</evidence>
<feature type="domain" description="4Fe-4S ferredoxin-type" evidence="8">
    <location>
        <begin position="9"/>
        <end position="38"/>
    </location>
</feature>
<keyword evidence="3" id="KW-0479">Metal-binding</keyword>
<dbReference type="InterPro" id="IPR050572">
    <property type="entry name" value="Fe-S_Ferredoxin"/>
</dbReference>
<dbReference type="GO" id="GO:0051539">
    <property type="term" value="F:4 iron, 4 sulfur cluster binding"/>
    <property type="evidence" value="ECO:0007669"/>
    <property type="project" value="UniProtKB-KW"/>
</dbReference>
<keyword evidence="1" id="KW-0813">Transport</keyword>
<dbReference type="PANTHER" id="PTHR43687">
    <property type="entry name" value="ADENYLYLSULFATE REDUCTASE, BETA SUBUNIT"/>
    <property type="match status" value="1"/>
</dbReference>
<dbReference type="SUPFAM" id="SSF54862">
    <property type="entry name" value="4Fe-4S ferredoxins"/>
    <property type="match status" value="1"/>
</dbReference>
<evidence type="ECO:0000256" key="4">
    <source>
        <dbReference type="ARBA" id="ARBA00022737"/>
    </source>
</evidence>
<gene>
    <name evidence="9" type="ORF">SE17_29100</name>
</gene>
<evidence type="ECO:0000259" key="8">
    <source>
        <dbReference type="PROSITE" id="PS51379"/>
    </source>
</evidence>
<evidence type="ECO:0000256" key="6">
    <source>
        <dbReference type="ARBA" id="ARBA00023004"/>
    </source>
</evidence>
<dbReference type="Pfam" id="PF12838">
    <property type="entry name" value="Fer4_7"/>
    <property type="match status" value="1"/>
</dbReference>
<organism evidence="9 10">
    <name type="scientific">Kouleothrix aurantiaca</name>
    <dbReference type="NCBI Taxonomy" id="186479"/>
    <lineage>
        <taxon>Bacteria</taxon>
        <taxon>Bacillati</taxon>
        <taxon>Chloroflexota</taxon>
        <taxon>Chloroflexia</taxon>
        <taxon>Chloroflexales</taxon>
        <taxon>Roseiflexineae</taxon>
        <taxon>Roseiflexaceae</taxon>
        <taxon>Kouleothrix</taxon>
    </lineage>
</organism>
<feature type="domain" description="4Fe-4S ferredoxin-type" evidence="8">
    <location>
        <begin position="39"/>
        <end position="68"/>
    </location>
</feature>
<evidence type="ECO:0000313" key="9">
    <source>
        <dbReference type="EMBL" id="KPV50068.1"/>
    </source>
</evidence>
<evidence type="ECO:0000256" key="3">
    <source>
        <dbReference type="ARBA" id="ARBA00022723"/>
    </source>
</evidence>
<dbReference type="EMBL" id="LJCR01001597">
    <property type="protein sequence ID" value="KPV50068.1"/>
    <property type="molecule type" value="Genomic_DNA"/>
</dbReference>
<sequence length="76" mass="8116">MTIPTTSLPLPLIALHRCTGCGLCAELCPTNAVEIIDQKAAIVRPADCTFCEVCESYCPEGAIGRPFQIVFASSEE</sequence>